<protein>
    <submittedName>
        <fullName evidence="1">Uncharacterized protein</fullName>
    </submittedName>
</protein>
<evidence type="ECO:0000313" key="1">
    <source>
        <dbReference type="EMBL" id="KAJ4331885.1"/>
    </source>
</evidence>
<keyword evidence="2" id="KW-1185">Reference proteome</keyword>
<organism evidence="1 2">
    <name type="scientific">Didymella glomerata</name>
    <dbReference type="NCBI Taxonomy" id="749621"/>
    <lineage>
        <taxon>Eukaryota</taxon>
        <taxon>Fungi</taxon>
        <taxon>Dikarya</taxon>
        <taxon>Ascomycota</taxon>
        <taxon>Pezizomycotina</taxon>
        <taxon>Dothideomycetes</taxon>
        <taxon>Pleosporomycetidae</taxon>
        <taxon>Pleosporales</taxon>
        <taxon>Pleosporineae</taxon>
        <taxon>Didymellaceae</taxon>
        <taxon>Didymella</taxon>
    </lineage>
</organism>
<gene>
    <name evidence="1" type="ORF">N0V87_008822</name>
</gene>
<comment type="caution">
    <text evidence="1">The sequence shown here is derived from an EMBL/GenBank/DDBJ whole genome shotgun (WGS) entry which is preliminary data.</text>
</comment>
<evidence type="ECO:0000313" key="2">
    <source>
        <dbReference type="Proteomes" id="UP001140562"/>
    </source>
</evidence>
<dbReference type="Proteomes" id="UP001140562">
    <property type="component" value="Unassembled WGS sequence"/>
</dbReference>
<dbReference type="EMBL" id="JAPEUV010000135">
    <property type="protein sequence ID" value="KAJ4331885.1"/>
    <property type="molecule type" value="Genomic_DNA"/>
</dbReference>
<name>A0A9W9BWT6_9PLEO</name>
<proteinExistence type="predicted"/>
<dbReference type="AlphaFoldDB" id="A0A9W9BWT6"/>
<sequence length="74" mass="8233">MAEQTETMSPASSFDLNDFTAEATDPNYQFMGTSGYANPFLMPDVPMDLDTFTQNFWGGFPSDLQLPQGQQPPF</sequence>
<accession>A0A9W9BWT6</accession>
<reference evidence="1" key="1">
    <citation type="submission" date="2022-10" db="EMBL/GenBank/DDBJ databases">
        <title>Tapping the CABI collections for fungal endophytes: first genome assemblies for Collariella, Neodidymelliopsis, Ascochyta clinopodiicola, Didymella pomorum, Didymosphaeria variabile, Neocosmospora piperis and Neocucurbitaria cava.</title>
        <authorList>
            <person name="Hill R."/>
        </authorList>
    </citation>
    <scope>NUCLEOTIDE SEQUENCE</scope>
    <source>
        <strain evidence="1">IMI 360193</strain>
    </source>
</reference>